<evidence type="ECO:0000313" key="4">
    <source>
        <dbReference type="Proteomes" id="UP001223520"/>
    </source>
</evidence>
<dbReference type="RefSeq" id="WP_281485186.1">
    <property type="nucleotide sequence ID" value="NZ_CP124543.1"/>
</dbReference>
<dbReference type="InterPro" id="IPR022017">
    <property type="entry name" value="BFA1-like_DUF3598"/>
</dbReference>
<reference evidence="3 4" key="1">
    <citation type="journal article" date="2023" name="Limnol Oceanogr Lett">
        <title>Environmental adaptations by the intertidal Antarctic cyanobacterium Halotia branconii CENA392 as revealed using long-read genome sequencing.</title>
        <authorList>
            <person name="Dextro R.B."/>
            <person name="Delbaje E."/>
            <person name="Freitas P.N.N."/>
            <person name="Geraldes V."/>
            <person name="Pinto E."/>
            <person name="Long P.F."/>
            <person name="Fiore M.F."/>
        </authorList>
    </citation>
    <scope>NUCLEOTIDE SEQUENCE [LARGE SCALE GENOMIC DNA]</scope>
    <source>
        <strain evidence="3 4">CENA392</strain>
    </source>
</reference>
<evidence type="ECO:0000259" key="1">
    <source>
        <dbReference type="Pfam" id="PF12204"/>
    </source>
</evidence>
<dbReference type="EMBL" id="CP124543">
    <property type="protein sequence ID" value="WGV27952.1"/>
    <property type="molecule type" value="Genomic_DNA"/>
</dbReference>
<dbReference type="Proteomes" id="UP001223520">
    <property type="component" value="Chromosome"/>
</dbReference>
<gene>
    <name evidence="3" type="ORF">QI031_10925</name>
</gene>
<dbReference type="Pfam" id="PF21053">
    <property type="entry name" value="BFA1_C"/>
    <property type="match status" value="1"/>
</dbReference>
<feature type="domain" description="DUF3598" evidence="1">
    <location>
        <begin position="10"/>
        <end position="159"/>
    </location>
</feature>
<evidence type="ECO:0000259" key="2">
    <source>
        <dbReference type="Pfam" id="PF21053"/>
    </source>
</evidence>
<evidence type="ECO:0000313" key="3">
    <source>
        <dbReference type="EMBL" id="WGV27952.1"/>
    </source>
</evidence>
<proteinExistence type="predicted"/>
<feature type="domain" description="Biogenesis factor required for ATP synthase 1-like C-terminal" evidence="2">
    <location>
        <begin position="207"/>
        <end position="259"/>
    </location>
</feature>
<dbReference type="AlphaFoldDB" id="A0AAJ6NWK2"/>
<dbReference type="Pfam" id="PF12204">
    <property type="entry name" value="DUF3598_N"/>
    <property type="match status" value="1"/>
</dbReference>
<dbReference type="InterPro" id="IPR012674">
    <property type="entry name" value="Calycin"/>
</dbReference>
<dbReference type="KEGG" id="hbq:QI031_10925"/>
<keyword evidence="4" id="KW-1185">Reference proteome</keyword>
<dbReference type="SUPFAM" id="SSF50814">
    <property type="entry name" value="Lipocalins"/>
    <property type="match status" value="2"/>
</dbReference>
<dbReference type="Gene3D" id="2.40.128.20">
    <property type="match status" value="2"/>
</dbReference>
<dbReference type="InterPro" id="IPR048378">
    <property type="entry name" value="BFA1-like_C"/>
</dbReference>
<name>A0AAJ6NWK2_9CYAN</name>
<organism evidence="3 4">
    <name type="scientific">Halotia branconii CENA392</name>
    <dbReference type="NCBI Taxonomy" id="1539056"/>
    <lineage>
        <taxon>Bacteria</taxon>
        <taxon>Bacillati</taxon>
        <taxon>Cyanobacteriota</taxon>
        <taxon>Cyanophyceae</taxon>
        <taxon>Nostocales</taxon>
        <taxon>Nodulariaceae</taxon>
        <taxon>Halotia</taxon>
    </lineage>
</organism>
<accession>A0AAJ6NWK2</accession>
<protein>
    <submittedName>
        <fullName evidence="3">DUF3598 family protein</fullName>
    </submittedName>
</protein>
<sequence length="268" mass="30800">MSQLNIMNTQEQNWINLFGNHSLEDIAWYGTWTKYAPNKKVISSFQGVRKFRTNKDKTLIDHTNTYTYADGSTEEKNWQLEKQTCNQSDGVIHVAVPSMRSLSFGQGASAWFSQTWEMGKMFGAELFFQHENWRTSVSTIYGENGDLERITHIREHLGSFPIESPGLEIEAIDGKWTGEKKYMTPDLIISDTELIAELILVPIKGINKTIFLPDGVVVNAPKKLENNQEFQMTTGKFVSPEIFKRFTVKYNQLGNFQQLISETFHRQV</sequence>